<accession>A0A183IHS8</accession>
<dbReference type="Pfam" id="PF16367">
    <property type="entry name" value="RRM_7"/>
    <property type="match status" value="1"/>
</dbReference>
<name>A0A183IHS8_9BILA</name>
<dbReference type="GO" id="GO:0007283">
    <property type="term" value="P:spermatogenesis"/>
    <property type="evidence" value="ECO:0007669"/>
    <property type="project" value="UniProtKB-KW"/>
</dbReference>
<dbReference type="GO" id="GO:0008135">
    <property type="term" value="F:translation factor activity, RNA binding"/>
    <property type="evidence" value="ECO:0007669"/>
    <property type="project" value="TreeGrafter"/>
</dbReference>
<dbReference type="PANTHER" id="PTHR12566:SF12">
    <property type="entry name" value="TRANSLATIONAL REGULATOR ORB2"/>
    <property type="match status" value="1"/>
</dbReference>
<dbReference type="GO" id="GO:0000900">
    <property type="term" value="F:mRNA regulatory element binding translation repressor activity"/>
    <property type="evidence" value="ECO:0007669"/>
    <property type="project" value="TreeGrafter"/>
</dbReference>
<dbReference type="GO" id="GO:0043005">
    <property type="term" value="C:neuron projection"/>
    <property type="evidence" value="ECO:0007669"/>
    <property type="project" value="TreeGrafter"/>
</dbReference>
<comment type="function">
    <text evidence="4">Cytoplasmic polyadenylation element binding protein that binds to and regulates the translation of specific mRNAs. Essential for progression through meiosis. Involved in spermatogenesis.</text>
</comment>
<evidence type="ECO:0000313" key="9">
    <source>
        <dbReference type="WBParaSite" id="SBAD_0000331901-mRNA-1"/>
    </source>
</evidence>
<evidence type="ECO:0000259" key="8">
    <source>
        <dbReference type="Pfam" id="PF16367"/>
    </source>
</evidence>
<reference evidence="9" key="1">
    <citation type="submission" date="2016-06" db="UniProtKB">
        <authorList>
            <consortium name="WormBaseParasite"/>
        </authorList>
    </citation>
    <scope>IDENTIFICATION</scope>
</reference>
<dbReference type="WBParaSite" id="SBAD_0000331901-mRNA-1">
    <property type="protein sequence ID" value="SBAD_0000331901-mRNA-1"/>
    <property type="gene ID" value="SBAD_0000331901"/>
</dbReference>
<proteinExistence type="predicted"/>
<dbReference type="GO" id="GO:2000766">
    <property type="term" value="P:negative regulation of cytoplasmic translation"/>
    <property type="evidence" value="ECO:0007669"/>
    <property type="project" value="TreeGrafter"/>
</dbReference>
<dbReference type="SUPFAM" id="SSF54928">
    <property type="entry name" value="RNA-binding domain, RBD"/>
    <property type="match status" value="1"/>
</dbReference>
<evidence type="ECO:0000256" key="1">
    <source>
        <dbReference type="ARBA" id="ARBA00022737"/>
    </source>
</evidence>
<evidence type="ECO:0000259" key="7">
    <source>
        <dbReference type="Pfam" id="PF16366"/>
    </source>
</evidence>
<dbReference type="CDD" id="cd12724">
    <property type="entry name" value="RRM1_CPEB2_like"/>
    <property type="match status" value="1"/>
</dbReference>
<keyword evidence="3" id="KW-0694">RNA-binding</keyword>
<keyword evidence="2" id="KW-0221">Differentiation</keyword>
<comment type="subunit">
    <text evidence="5">Interacts with fbf-1.</text>
</comment>
<dbReference type="GO" id="GO:0045202">
    <property type="term" value="C:synapse"/>
    <property type="evidence" value="ECO:0007669"/>
    <property type="project" value="TreeGrafter"/>
</dbReference>
<evidence type="ECO:0000256" key="2">
    <source>
        <dbReference type="ARBA" id="ARBA00022871"/>
    </source>
</evidence>
<dbReference type="GO" id="GO:0043022">
    <property type="term" value="F:ribosome binding"/>
    <property type="evidence" value="ECO:0007669"/>
    <property type="project" value="TreeGrafter"/>
</dbReference>
<dbReference type="InterPro" id="IPR032296">
    <property type="entry name" value="CEBP_ZZ"/>
</dbReference>
<evidence type="ECO:0000256" key="6">
    <source>
        <dbReference type="ARBA" id="ARBA00070028"/>
    </source>
</evidence>
<dbReference type="InterPro" id="IPR012677">
    <property type="entry name" value="Nucleotide-bd_a/b_plait_sf"/>
</dbReference>
<dbReference type="InterPro" id="IPR000504">
    <property type="entry name" value="RRM_dom"/>
</dbReference>
<evidence type="ECO:0000256" key="3">
    <source>
        <dbReference type="ARBA" id="ARBA00022884"/>
    </source>
</evidence>
<dbReference type="InterPro" id="IPR034819">
    <property type="entry name" value="CPEB"/>
</dbReference>
<dbReference type="FunFam" id="3.30.70.330:FF:001423">
    <property type="entry name" value="Feminization Of Germline"/>
    <property type="match status" value="1"/>
</dbReference>
<evidence type="ECO:0000256" key="4">
    <source>
        <dbReference type="ARBA" id="ARBA00058170"/>
    </source>
</evidence>
<dbReference type="InterPro" id="IPR038446">
    <property type="entry name" value="CEBP_ZZ_sf"/>
</dbReference>
<protein>
    <recommendedName>
        <fullName evidence="6">Cytoplasmic polyadenylation element-binding protein 1</fullName>
    </recommendedName>
</protein>
<dbReference type="GO" id="GO:0005737">
    <property type="term" value="C:cytoplasm"/>
    <property type="evidence" value="ECO:0007669"/>
    <property type="project" value="TreeGrafter"/>
</dbReference>
<dbReference type="Pfam" id="PF16366">
    <property type="entry name" value="CEBP_ZZ"/>
    <property type="match status" value="1"/>
</dbReference>
<dbReference type="PANTHER" id="PTHR12566">
    <property type="entry name" value="CYTOPLASMIC POLYADENYLATION ELEMENT BINDING PROTEIN CPEB"/>
    <property type="match status" value="1"/>
</dbReference>
<feature type="domain" description="Cytoplasmic polyadenylation element-binding protein ZZ" evidence="7">
    <location>
        <begin position="167"/>
        <end position="229"/>
    </location>
</feature>
<feature type="domain" description="RRM" evidence="8">
    <location>
        <begin position="5"/>
        <end position="79"/>
    </location>
</feature>
<keyword evidence="1" id="KW-0677">Repeat</keyword>
<sequence length="244" mass="27859">LTVSEEIVNKFSAFGPVVVDWPHKAESKSYFPPKGYAFLIFESESSVQRLVEHCHESDDKLYMCVSSPTIREKPVQVRPWLLADTDYVINSNLPLDPRKTIFVGGVPPELAAFMDRKFGGVCYAGVDTDPDLKYPKGAGRVSFSKHQSYVAAVSSRFIQIHHADIDKRVEIKPYVLEDQMCDECHGARCGGKYATLFCAHISCLQYYCEQCWLTMHCRNGFEYHKPMVKEGSERPRLPQAHRWM</sequence>
<dbReference type="Gene3D" id="4.10.640.40">
    <property type="entry name" value="Cytoplasmic polyadenylation element-binding protein, ZZ domain"/>
    <property type="match status" value="1"/>
</dbReference>
<keyword evidence="2" id="KW-0744">Spermatogenesis</keyword>
<evidence type="ECO:0000256" key="5">
    <source>
        <dbReference type="ARBA" id="ARBA00065903"/>
    </source>
</evidence>
<dbReference type="GO" id="GO:0005634">
    <property type="term" value="C:nucleus"/>
    <property type="evidence" value="ECO:0007669"/>
    <property type="project" value="TreeGrafter"/>
</dbReference>
<dbReference type="AlphaFoldDB" id="A0A183IHS8"/>
<dbReference type="Gene3D" id="3.30.70.330">
    <property type="match status" value="2"/>
</dbReference>
<dbReference type="InterPro" id="IPR035979">
    <property type="entry name" value="RBD_domain_sf"/>
</dbReference>
<dbReference type="GO" id="GO:0003730">
    <property type="term" value="F:mRNA 3'-UTR binding"/>
    <property type="evidence" value="ECO:0007669"/>
    <property type="project" value="InterPro"/>
</dbReference>
<organism evidence="9">
    <name type="scientific">Soboliphyme baturini</name>
    <dbReference type="NCBI Taxonomy" id="241478"/>
    <lineage>
        <taxon>Eukaryota</taxon>
        <taxon>Metazoa</taxon>
        <taxon>Ecdysozoa</taxon>
        <taxon>Nematoda</taxon>
        <taxon>Enoplea</taxon>
        <taxon>Dorylaimia</taxon>
        <taxon>Dioctophymatida</taxon>
        <taxon>Dioctophymatoidea</taxon>
        <taxon>Soboliphymatidae</taxon>
        <taxon>Soboliphyme</taxon>
    </lineage>
</organism>
<dbReference type="FunFam" id="4.10.640.40:FF:000001">
    <property type="entry name" value="Cytoplasmic polyadenylation element-binding 2 isoform X2"/>
    <property type="match status" value="1"/>
</dbReference>